<name>A0A399M5P1_9PSED</name>
<evidence type="ECO:0000313" key="1">
    <source>
        <dbReference type="EMBL" id="RII77123.1"/>
    </source>
</evidence>
<reference evidence="1 2" key="1">
    <citation type="submission" date="2018-08" db="EMBL/GenBank/DDBJ databases">
        <title>Draft genome sequence of the cyanotroph, Pseudomonas monteilii BCN3.</title>
        <authorList>
            <person name="Jones L.B."/>
            <person name="Kunz D.A."/>
        </authorList>
    </citation>
    <scope>NUCLEOTIDE SEQUENCE [LARGE SCALE GENOMIC DNA]</scope>
    <source>
        <strain evidence="1 2">BCN3</strain>
    </source>
</reference>
<dbReference type="Proteomes" id="UP000265875">
    <property type="component" value="Unassembled WGS sequence"/>
</dbReference>
<evidence type="ECO:0000313" key="2">
    <source>
        <dbReference type="Proteomes" id="UP000265875"/>
    </source>
</evidence>
<protein>
    <submittedName>
        <fullName evidence="1">Uncharacterized protein</fullName>
    </submittedName>
</protein>
<sequence>MDYEWGTYVQKDIIKPENVRCTHHGDGKSFYVFTDQVAVQVMPFTDVPGAPMVNNAKYREEAIKVLLSNGQPYNKREVAPMIVASGVKFYTNMPSGTVGMNVGQIVSPCSGN</sequence>
<gene>
    <name evidence="1" type="ORF">D0894_14710</name>
</gene>
<organism evidence="1 2">
    <name type="scientific">Pseudomonas monteilii</name>
    <dbReference type="NCBI Taxonomy" id="76759"/>
    <lineage>
        <taxon>Bacteria</taxon>
        <taxon>Pseudomonadati</taxon>
        <taxon>Pseudomonadota</taxon>
        <taxon>Gammaproteobacteria</taxon>
        <taxon>Pseudomonadales</taxon>
        <taxon>Pseudomonadaceae</taxon>
        <taxon>Pseudomonas</taxon>
    </lineage>
</organism>
<dbReference type="EMBL" id="QWLL01000032">
    <property type="protein sequence ID" value="RII77123.1"/>
    <property type="molecule type" value="Genomic_DNA"/>
</dbReference>
<comment type="caution">
    <text evidence="1">The sequence shown here is derived from an EMBL/GenBank/DDBJ whole genome shotgun (WGS) entry which is preliminary data.</text>
</comment>
<dbReference type="AlphaFoldDB" id="A0A399M5P1"/>
<proteinExistence type="predicted"/>
<accession>A0A399M5P1</accession>